<evidence type="ECO:0000313" key="5">
    <source>
        <dbReference type="EMBL" id="QEV35998.1"/>
    </source>
</evidence>
<gene>
    <name evidence="5" type="ORF">CP977_30695</name>
    <name evidence="4" type="ORF">GCM10010497_62050</name>
</gene>
<evidence type="ECO:0000313" key="7">
    <source>
        <dbReference type="Proteomes" id="UP000642014"/>
    </source>
</evidence>
<dbReference type="GeneID" id="95458132"/>
<dbReference type="Proteomes" id="UP000326029">
    <property type="component" value="Chromosome"/>
</dbReference>
<reference evidence="4" key="3">
    <citation type="submission" date="2023-08" db="EMBL/GenBank/DDBJ databases">
        <authorList>
            <person name="Sun Q."/>
            <person name="Ohkuma M."/>
        </authorList>
    </citation>
    <scope>NUCLEOTIDE SEQUENCE</scope>
    <source>
        <strain evidence="4">JCM 4205</strain>
    </source>
</reference>
<comment type="similarity">
    <text evidence="1">Belongs to the peptidase S33 family.</text>
</comment>
<dbReference type="EMBL" id="CP023693">
    <property type="protein sequence ID" value="QEV35998.1"/>
    <property type="molecule type" value="Genomic_DNA"/>
</dbReference>
<feature type="domain" description="AB hydrolase-1" evidence="3">
    <location>
        <begin position="16"/>
        <end position="226"/>
    </location>
</feature>
<reference evidence="5 6" key="2">
    <citation type="submission" date="2017-09" db="EMBL/GenBank/DDBJ databases">
        <authorList>
            <person name="Lee N."/>
            <person name="Cho B.-K."/>
        </authorList>
    </citation>
    <scope>NUCLEOTIDE SEQUENCE [LARGE SCALE GENOMIC DNA]</scope>
    <source>
        <strain evidence="5 6">ATCC 19740</strain>
    </source>
</reference>
<dbReference type="PANTHER" id="PTHR43248">
    <property type="entry name" value="2-SUCCINYL-6-HYDROXY-2,4-CYCLOHEXADIENE-1-CARBOXYLATE SYNTHASE"/>
    <property type="match status" value="1"/>
</dbReference>
<dbReference type="EMBL" id="BMSJ01000016">
    <property type="protein sequence ID" value="GGR50217.1"/>
    <property type="molecule type" value="Genomic_DNA"/>
</dbReference>
<dbReference type="Proteomes" id="UP000642014">
    <property type="component" value="Unassembled WGS sequence"/>
</dbReference>
<dbReference type="Gene3D" id="3.40.50.1820">
    <property type="entry name" value="alpha/beta hydrolase"/>
    <property type="match status" value="1"/>
</dbReference>
<dbReference type="InterPro" id="IPR000073">
    <property type="entry name" value="AB_hydrolase_1"/>
</dbReference>
<protein>
    <submittedName>
        <fullName evidence="5">Alpha/beta fold hydrolase</fullName>
    </submittedName>
</protein>
<dbReference type="InterPro" id="IPR051601">
    <property type="entry name" value="Serine_prot/Carboxylest_S33"/>
</dbReference>
<reference evidence="4 7" key="1">
    <citation type="journal article" date="2014" name="Int. J. Syst. Evol. Microbiol.">
        <title>Complete genome sequence of Corynebacterium casei LMG S-19264T (=DSM 44701T), isolated from a smear-ripened cheese.</title>
        <authorList>
            <consortium name="US DOE Joint Genome Institute (JGI-PGF)"/>
            <person name="Walter F."/>
            <person name="Albersmeier A."/>
            <person name="Kalinowski J."/>
            <person name="Ruckert C."/>
        </authorList>
    </citation>
    <scope>NUCLEOTIDE SEQUENCE [LARGE SCALE GENOMIC DNA]</scope>
    <source>
        <strain evidence="4 7">JCM 4205</strain>
    </source>
</reference>
<organism evidence="4 7">
    <name type="scientific">Streptomyces cinereoruber</name>
    <dbReference type="NCBI Taxonomy" id="67260"/>
    <lineage>
        <taxon>Bacteria</taxon>
        <taxon>Bacillati</taxon>
        <taxon>Actinomycetota</taxon>
        <taxon>Actinomycetes</taxon>
        <taxon>Kitasatosporales</taxon>
        <taxon>Streptomycetaceae</taxon>
        <taxon>Streptomyces</taxon>
    </lineage>
</organism>
<dbReference type="SUPFAM" id="SSF53474">
    <property type="entry name" value="alpha/beta-Hydrolases"/>
    <property type="match status" value="1"/>
</dbReference>
<proteinExistence type="inferred from homology"/>
<dbReference type="PANTHER" id="PTHR43248:SF2">
    <property type="entry name" value="PROLYL AMINOPEPTIDASE"/>
    <property type="match status" value="1"/>
</dbReference>
<dbReference type="InterPro" id="IPR029058">
    <property type="entry name" value="AB_hydrolase_fold"/>
</dbReference>
<dbReference type="GO" id="GO:0016787">
    <property type="term" value="F:hydrolase activity"/>
    <property type="evidence" value="ECO:0007669"/>
    <property type="project" value="UniProtKB-KW"/>
</dbReference>
<dbReference type="RefSeq" id="WP_062759809.1">
    <property type="nucleotide sequence ID" value="NZ_BMSJ01000016.1"/>
</dbReference>
<evidence type="ECO:0000259" key="3">
    <source>
        <dbReference type="Pfam" id="PF12697"/>
    </source>
</evidence>
<evidence type="ECO:0000256" key="2">
    <source>
        <dbReference type="ARBA" id="ARBA00022801"/>
    </source>
</evidence>
<keyword evidence="6" id="KW-1185">Reference proteome</keyword>
<evidence type="ECO:0000256" key="1">
    <source>
        <dbReference type="ARBA" id="ARBA00010088"/>
    </source>
</evidence>
<sequence length="235" mass="25757">MRLHTTTWGSGDRTALLVHGIMADHRTWRRVGPALAERGYRVVAVDLRGHGASGRGAGPEEYRPEDYADDLLETVPDGLDLAVGHSLGALVLSRAVERLKPARAVYSDPAWQLRSGPAGYRAELFVRAKELNREMVRGLNPSWSEEDVEDEMAAVRVWDERTAYGLTPLAGTDLWPVRPVVPSLVALADPSLLVPPASARMLAERGFEVRTVAGTGHTVHRDDFDGFMSALDGWI</sequence>
<dbReference type="Pfam" id="PF12697">
    <property type="entry name" value="Abhydrolase_6"/>
    <property type="match status" value="1"/>
</dbReference>
<evidence type="ECO:0000313" key="4">
    <source>
        <dbReference type="EMBL" id="GGR50217.1"/>
    </source>
</evidence>
<evidence type="ECO:0000313" key="6">
    <source>
        <dbReference type="Proteomes" id="UP000326029"/>
    </source>
</evidence>
<keyword evidence="2 5" id="KW-0378">Hydrolase</keyword>
<name>A0AAV4KRA0_9ACTN</name>
<accession>A0AAV4KRA0</accession>
<dbReference type="AlphaFoldDB" id="A0AAV4KRA0"/>